<organism evidence="4 5">
    <name type="scientific">Labilithrix luteola</name>
    <dbReference type="NCBI Taxonomy" id="1391654"/>
    <lineage>
        <taxon>Bacteria</taxon>
        <taxon>Pseudomonadati</taxon>
        <taxon>Myxococcota</taxon>
        <taxon>Polyangia</taxon>
        <taxon>Polyangiales</taxon>
        <taxon>Labilitrichaceae</taxon>
        <taxon>Labilithrix</taxon>
    </lineage>
</organism>
<dbReference type="InterPro" id="IPR016181">
    <property type="entry name" value="Acyl_CoA_acyltransferase"/>
</dbReference>
<dbReference type="AlphaFoldDB" id="A0A0K1PX72"/>
<proteinExistence type="predicted"/>
<dbReference type="InterPro" id="IPR007041">
    <property type="entry name" value="Arg_succinylTrfase_AstA/AruG"/>
</dbReference>
<gene>
    <name evidence="4" type="ORF">AKJ09_04650</name>
</gene>
<keyword evidence="3" id="KW-0012">Acyltransferase</keyword>
<dbReference type="KEGG" id="llu:AKJ09_04650"/>
<evidence type="ECO:0000256" key="1">
    <source>
        <dbReference type="ARBA" id="ARBA00022503"/>
    </source>
</evidence>
<evidence type="ECO:0000313" key="4">
    <source>
        <dbReference type="EMBL" id="AKU97986.1"/>
    </source>
</evidence>
<dbReference type="PANTHER" id="PTHR30420">
    <property type="entry name" value="N-SUCCINYLARGININE DIHYDROLASE"/>
    <property type="match status" value="1"/>
</dbReference>
<keyword evidence="5" id="KW-1185">Reference proteome</keyword>
<dbReference type="EMBL" id="CP012333">
    <property type="protein sequence ID" value="AKU97986.1"/>
    <property type="molecule type" value="Genomic_DNA"/>
</dbReference>
<evidence type="ECO:0000256" key="3">
    <source>
        <dbReference type="ARBA" id="ARBA00023315"/>
    </source>
</evidence>
<sequence length="358" mass="40206">MSSDGAIQGPLYEIRGALLTDEEQILATARHLNTVNLPHEREGVQQILEHSVKSMTGEIQDPKRRQYVFVLVDRSKNQIIGTSMVFGQLGRKDAPYIYLDVIDEERYSQTLDKHFKHTTLNIAYSYDGPTEIGGLVLHPDYRRVPERLGTFLSYVRFLFIKMHRSWFQDEVLAELLPPLEKDGTSHLWDALGRHFMEMTYAEADKLSRKNKEFIRSLFPEGTIYASLLPRAAQDVIGKVGAQTRGVEKLLRRIGFRYAERVDPFDGGPHFTAHTDEITLVENSHRVKIEGLLTDETSEAATSGRKRAVVASETSAPPYFHAMLAPFEERSKGVGAIGASAAKALGIAPGDEAWILPLE</sequence>
<dbReference type="PANTHER" id="PTHR30420:SF1">
    <property type="entry name" value="ARGININE N-SUCCINYLTRANSFERASE"/>
    <property type="match status" value="1"/>
</dbReference>
<dbReference type="GO" id="GO:0006527">
    <property type="term" value="P:L-arginine catabolic process"/>
    <property type="evidence" value="ECO:0007669"/>
    <property type="project" value="InterPro"/>
</dbReference>
<dbReference type="Proteomes" id="UP000064967">
    <property type="component" value="Chromosome"/>
</dbReference>
<evidence type="ECO:0000256" key="2">
    <source>
        <dbReference type="ARBA" id="ARBA00022679"/>
    </source>
</evidence>
<evidence type="ECO:0000313" key="5">
    <source>
        <dbReference type="Proteomes" id="UP000064967"/>
    </source>
</evidence>
<dbReference type="PATRIC" id="fig|1391654.3.peg.4717"/>
<dbReference type="STRING" id="1391654.AKJ09_04650"/>
<dbReference type="RefSeq" id="WP_240488542.1">
    <property type="nucleotide sequence ID" value="NZ_CP012333.1"/>
</dbReference>
<dbReference type="SUPFAM" id="SSF55729">
    <property type="entry name" value="Acyl-CoA N-acyltransferases (Nat)"/>
    <property type="match status" value="1"/>
</dbReference>
<accession>A0A0K1PX72</accession>
<keyword evidence="1" id="KW-0056">Arginine metabolism</keyword>
<name>A0A0K1PX72_9BACT</name>
<dbReference type="Pfam" id="PF04958">
    <property type="entry name" value="AstA"/>
    <property type="match status" value="1"/>
</dbReference>
<protein>
    <submittedName>
        <fullName evidence="4">Arginine N-succinyltransferase</fullName>
    </submittedName>
</protein>
<reference evidence="4 5" key="1">
    <citation type="submission" date="2015-08" db="EMBL/GenBank/DDBJ databases">
        <authorList>
            <person name="Babu N.S."/>
            <person name="Beckwith C.J."/>
            <person name="Beseler K.G."/>
            <person name="Brison A."/>
            <person name="Carone J.V."/>
            <person name="Caskin T.P."/>
            <person name="Diamond M."/>
            <person name="Durham M.E."/>
            <person name="Foxe J.M."/>
            <person name="Go M."/>
            <person name="Henderson B.A."/>
            <person name="Jones I.B."/>
            <person name="McGettigan J.A."/>
            <person name="Micheletti S.J."/>
            <person name="Nasrallah M.E."/>
            <person name="Ortiz D."/>
            <person name="Piller C.R."/>
            <person name="Privatt S.R."/>
            <person name="Schneider S.L."/>
            <person name="Sharp S."/>
            <person name="Smith T.C."/>
            <person name="Stanton J.D."/>
            <person name="Ullery H.E."/>
            <person name="Wilson R.J."/>
            <person name="Serrano M.G."/>
            <person name="Buck G."/>
            <person name="Lee V."/>
            <person name="Wang Y."/>
            <person name="Carvalho R."/>
            <person name="Voegtly L."/>
            <person name="Shi R."/>
            <person name="Duckworth R."/>
            <person name="Johnson A."/>
            <person name="Loviza R."/>
            <person name="Walstead R."/>
            <person name="Shah Z."/>
            <person name="Kiflezghi M."/>
            <person name="Wade K."/>
            <person name="Ball S.L."/>
            <person name="Bradley K.W."/>
            <person name="Asai D.J."/>
            <person name="Bowman C.A."/>
            <person name="Russell D.A."/>
            <person name="Pope W.H."/>
            <person name="Jacobs-Sera D."/>
            <person name="Hendrix R.W."/>
            <person name="Hatfull G.F."/>
        </authorList>
    </citation>
    <scope>NUCLEOTIDE SEQUENCE [LARGE SCALE GENOMIC DNA]</scope>
    <source>
        <strain evidence="4 5">DSM 27648</strain>
    </source>
</reference>
<dbReference type="GO" id="GO:0008791">
    <property type="term" value="F:arginine N-succinyltransferase activity"/>
    <property type="evidence" value="ECO:0007669"/>
    <property type="project" value="InterPro"/>
</dbReference>
<keyword evidence="2 4" id="KW-0808">Transferase</keyword>